<dbReference type="Pfam" id="PF22958">
    <property type="entry name" value="Ltn1_1st"/>
    <property type="match status" value="1"/>
</dbReference>
<dbReference type="Proteomes" id="UP000232722">
    <property type="component" value="Unassembled WGS sequence"/>
</dbReference>
<feature type="domain" description="RING-type" evidence="18">
    <location>
        <begin position="1685"/>
        <end position="1732"/>
    </location>
</feature>
<dbReference type="SUPFAM" id="SSF57850">
    <property type="entry name" value="RING/U-box"/>
    <property type="match status" value="1"/>
</dbReference>
<dbReference type="InterPro" id="IPR054477">
    <property type="entry name" value="LTN1_E3_ligase_6th"/>
</dbReference>
<keyword evidence="9 16" id="KW-0479">Metal-binding</keyword>
<dbReference type="SMART" id="SM00744">
    <property type="entry name" value="RINGv"/>
    <property type="match status" value="1"/>
</dbReference>
<evidence type="ECO:0000313" key="19">
    <source>
        <dbReference type="EMBL" id="PKC17439.1"/>
    </source>
</evidence>
<dbReference type="VEuPathDB" id="FungiDB:RhiirA1_493675"/>
<comment type="pathway">
    <text evidence="3 16">Protein modification; protein ubiquitination.</text>
</comment>
<dbReference type="InterPro" id="IPR039804">
    <property type="entry name" value="RING-CH-C4HC3_LTN1"/>
</dbReference>
<comment type="subcellular location">
    <subcellularLocation>
        <location evidence="2">Cytoplasm</location>
        <location evidence="2">Cytosol</location>
    </subcellularLocation>
</comment>
<comment type="catalytic activity">
    <reaction evidence="1 16">
        <text>S-ubiquitinyl-[E2 ubiquitin-conjugating enzyme]-L-cysteine + [acceptor protein]-L-lysine = [E2 ubiquitin-conjugating enzyme]-L-cysteine + N(6)-ubiquitinyl-[acceptor protein]-L-lysine.</text>
        <dbReference type="EC" id="2.3.2.27"/>
    </reaction>
</comment>
<dbReference type="Gene3D" id="3.30.40.10">
    <property type="entry name" value="Zinc/RING finger domain, C3HC4 (zinc finger)"/>
    <property type="match status" value="1"/>
</dbReference>
<dbReference type="PROSITE" id="PS50089">
    <property type="entry name" value="ZF_RING_2"/>
    <property type="match status" value="1"/>
</dbReference>
<dbReference type="InterPro" id="IPR016024">
    <property type="entry name" value="ARM-type_fold"/>
</dbReference>
<dbReference type="PANTHER" id="PTHR12389">
    <property type="entry name" value="ZINC FINGER PROTEIN 294"/>
    <property type="match status" value="1"/>
</dbReference>
<dbReference type="InterPro" id="IPR039795">
    <property type="entry name" value="LTN1/Rkr1"/>
</dbReference>
<gene>
    <name evidence="19" type="ORF">RhiirA5_393683</name>
</gene>
<comment type="function">
    <text evidence="16">E3 ubiquitin-protein ligase. Component of the ribosome quality control complex (RQC), a ribosome-associated complex that mediates ubiquitination and extraction of incompletely synthesized nascent chains for proteasomal degradation.</text>
</comment>
<evidence type="ECO:0000256" key="4">
    <source>
        <dbReference type="ARBA" id="ARBA00007997"/>
    </source>
</evidence>
<dbReference type="PANTHER" id="PTHR12389:SF0">
    <property type="entry name" value="E3 UBIQUITIN-PROTEIN LIGASE LISTERIN"/>
    <property type="match status" value="1"/>
</dbReference>
<protein>
    <recommendedName>
        <fullName evidence="6 16">E3 ubiquitin-protein ligase listerin</fullName>
        <ecNumber evidence="5 16">2.3.2.27</ecNumber>
    </recommendedName>
    <alternativeName>
        <fullName evidence="16">RING-type E3 ubiquitin transferase listerin</fullName>
    </alternativeName>
</protein>
<evidence type="ECO:0000256" key="2">
    <source>
        <dbReference type="ARBA" id="ARBA00004514"/>
    </source>
</evidence>
<evidence type="ECO:0000256" key="17">
    <source>
        <dbReference type="SAM" id="MobiDB-lite"/>
    </source>
</evidence>
<keyword evidence="10" id="KW-0677">Repeat</keyword>
<evidence type="ECO:0000256" key="8">
    <source>
        <dbReference type="ARBA" id="ARBA00022679"/>
    </source>
</evidence>
<dbReference type="CDD" id="cd16491">
    <property type="entry name" value="RING-CH-C4HC3_LTN1"/>
    <property type="match status" value="1"/>
</dbReference>
<dbReference type="EC" id="2.3.2.27" evidence="5 16"/>
<dbReference type="GO" id="GO:0016567">
    <property type="term" value="P:protein ubiquitination"/>
    <property type="evidence" value="ECO:0007669"/>
    <property type="project" value="UniProtKB-UniPathway"/>
</dbReference>
<evidence type="ECO:0000259" key="18">
    <source>
        <dbReference type="PROSITE" id="PS50089"/>
    </source>
</evidence>
<dbReference type="UniPathway" id="UPA00143"/>
<sequence length="1735" mass="200692">MTEGFNKKKIASNKPRVKENAQPASSSRAAEIIATSGQAPIQNLGGFAQFLGGTAFSSTSTLATSDIDSAVSNATLDPELVLILKRLSKRDPTTKLKALEEFEAYLKSKERNENELTGILDLWTKLFVKLGIDVDRRIRYATYSCHLTIVKIIKKRIAPFLKEILPVWIISLFDQSKDVARVANESFQAAFPPEKRVDVLVFGQEEILSYITDIILYKTPETLSDPRFTSKEDMDSKYLRVVASSYYSLAHIISQLKEDELGKSAQQYDNLFDHSKFWANLSNDTSVVRKSCYSLIKVLVNRRPSEIEKRLDMFSNTYLMKVFNDKDTSVHGDLWDSLLVFTKQFPESWLIASKKKPMLPKLYNFLRSGAYGSVNISYPSILALISHFPKELIDSDTQFYEEFFSNFWKGLLSPTIDRFNSNVFLKAYCECLIYYIIKLRKLENEDKQIFVVENKFFELLENYLVAFKSNTKFQTEQMCSTIAIHISILSSKLQGKGVLKVLSEVLEGLTTRVITSGTVPNPGPNVEKDYIEFSQRLSSLLVSLMEDQQENNELYIMVTALIDKNFCLALNRCKENNGCSIGLNLLLLNLAKNFPNFIFSHSTTKQALDDFIETTFNNLVITCPLDAIDYLFEFFSIHLTYVQESQAQKRWHDLIRTLLELDELKEKLERVHPLIIKVSNIKLSSTLINDQFNEFLVFLTNELINDKIDTTTKESIEHVLETSLLSKVSLSDQKTKFEIVNHFSKAIVAFAHSYYVVTEDSVIRDDVIILILHIFTKLCNDLQFMEILLESHLLPISWAIFELTFVETHEGSDSKVFKDIESLVQNCWNQLSDSCRAHQKEDVVFSHISQQIKESILNIQYAVSPTNFAQRVIKLCTSLYQHENATSQELIAPFLLSDKEWRQLSEPLLTSFVNPSLNIIDPMILITSNEEKQADNQFETQSNIYDTYGLSAYARLGLFVIELINKIGIESFFDVKNSSIDGENRRLTHWVLSELLLMHVLCTDIYRSRKKGHHLWDATITEESNYHGFKAFLIEFRTILKQYVKHMVQNMSINLRSLATNMKTGNLSEKCPIIDLSSLFIDILRRSHEKYSYCWARTLHILLSIILKELDVTIVDAEEFFEIVELESSNYNLVTKMALILSLKQFLETSSKFKNFQNNLVDKLCNLSATDIFNIDANNGQEYLYLLIISTTRDDEFFLTPKRAIDLLECILKWHDAEGDKLLFDPKYSHIQIQISRLFISIILQIQISQESHWNFIFQCLQNWLKENGHLVLRYEAIYLFCRLNYLHETVAKSNKYGSEDTSDKGLYVCFPVYKPIIDEQLSYFLFQEKDHQKETFSEQYNEYLEILCESCQNLSKPFLINKKDELYSLLTVPHDGIQKCSFKHLHVLIIQKIMRLSEELEFTDGETISAEFDKGLIPLIIQTHESNYVTHSASTDVFTAHKIFGYLLGWMLVFDHFEYASYKVKTQLVSYLKESNKTSNLLMFIFDTLGLSEFNKPYDLSKWDISEFYIEGFEIQHSFDLGFPLLCAHLYYRSLKHIPSIVRIWWSECKKRQLTIAIDSYTEKYYSPIIIQDQLEMLQSKDVRSQLEDEKFMIRIARSSNEVIASYIVDEYIMELSIKMPVNFPLRQAEFNTLERIGTSEVADLKWAKLPVQTVVNSRNGNLEVALNLFKNNISLRFKGVEDCPICYSVVSLDDRSLPTKKCITCKNKFHASCLYKWFRSSNSTSCPLCRRLF</sequence>
<evidence type="ECO:0000256" key="15">
    <source>
        <dbReference type="PROSITE-ProRule" id="PRU00175"/>
    </source>
</evidence>
<comment type="function">
    <text evidence="14">E3 ubiquitin-protein ligase component of the ribosome quality control complex (RQC), a ribosome-associated complex that mediates ubiquitination and extraction of incompletely synthesized nascent chains for proteasomal degradation. Mediates ubiquitination of proteins derived from mRNAs lacking stop codons (non-stop proteins) and other translation arrest products induced by poly-lysine sequences and tandem rare codons. Ubiquitination leads to CDC48 recruitment for extraction and degradation of the incomplete translation product. May indirectly play a role in chromatin function and transcription.</text>
</comment>
<dbReference type="FunFam" id="3.30.40.10:FF:000038">
    <property type="entry name" value="E3 ubiquitin-protein ligase listerin"/>
    <property type="match status" value="1"/>
</dbReference>
<evidence type="ECO:0000256" key="5">
    <source>
        <dbReference type="ARBA" id="ARBA00012483"/>
    </source>
</evidence>
<dbReference type="GO" id="GO:0008270">
    <property type="term" value="F:zinc ion binding"/>
    <property type="evidence" value="ECO:0007669"/>
    <property type="project" value="UniProtKB-KW"/>
</dbReference>
<evidence type="ECO:0000256" key="7">
    <source>
        <dbReference type="ARBA" id="ARBA00022490"/>
    </source>
</evidence>
<dbReference type="GO" id="GO:0072344">
    <property type="term" value="P:rescue of stalled ribosome"/>
    <property type="evidence" value="ECO:0007669"/>
    <property type="project" value="UniProtKB-UniRule"/>
</dbReference>
<dbReference type="InterPro" id="IPR011989">
    <property type="entry name" value="ARM-like"/>
</dbReference>
<proteinExistence type="inferred from homology"/>
<keyword evidence="11 15" id="KW-0863">Zinc-finger</keyword>
<evidence type="ECO:0000256" key="3">
    <source>
        <dbReference type="ARBA" id="ARBA00004906"/>
    </source>
</evidence>
<accession>A0A2N0QEC9</accession>
<evidence type="ECO:0000256" key="6">
    <source>
        <dbReference type="ARBA" id="ARBA00017157"/>
    </source>
</evidence>
<keyword evidence="8 16" id="KW-0808">Transferase</keyword>
<dbReference type="Gene3D" id="1.25.10.10">
    <property type="entry name" value="Leucine-rich Repeat Variant"/>
    <property type="match status" value="1"/>
</dbReference>
<dbReference type="Pfam" id="PF23009">
    <property type="entry name" value="UBC_like"/>
    <property type="match status" value="1"/>
</dbReference>
<comment type="similarity">
    <text evidence="4 16">Belongs to the LTN1 family.</text>
</comment>
<evidence type="ECO:0000256" key="16">
    <source>
        <dbReference type="RuleBase" id="RU367090"/>
    </source>
</evidence>
<dbReference type="EMBL" id="LLXJ01000014">
    <property type="protein sequence ID" value="PKC17439.1"/>
    <property type="molecule type" value="Genomic_DNA"/>
</dbReference>
<dbReference type="VEuPathDB" id="FungiDB:RhiirFUN_025772"/>
<dbReference type="Pfam" id="PF22999">
    <property type="entry name" value="LTN1_E3_ligase_6th"/>
    <property type="match status" value="1"/>
</dbReference>
<keyword evidence="13 16" id="KW-0862">Zinc</keyword>
<evidence type="ECO:0000256" key="12">
    <source>
        <dbReference type="ARBA" id="ARBA00022786"/>
    </source>
</evidence>
<reference evidence="19 20" key="2">
    <citation type="submission" date="2017-09" db="EMBL/GenBank/DDBJ databases">
        <title>Extensive intraspecific genome diversity in a model arbuscular mycorrhizal fungus.</title>
        <authorList>
            <person name="Chen E.C."/>
            <person name="Morin E."/>
            <person name="Beaudet D."/>
            <person name="Noel J."/>
            <person name="Ndikumana S."/>
            <person name="Charron P."/>
            <person name="St-Onge C."/>
            <person name="Giorgi J."/>
            <person name="Grigoriev I.V."/>
            <person name="Roux C."/>
            <person name="Martin F.M."/>
            <person name="Corradi N."/>
        </authorList>
    </citation>
    <scope>NUCLEOTIDE SEQUENCE [LARGE SCALE GENOMIC DNA]</scope>
    <source>
        <strain evidence="19 20">A5</strain>
    </source>
</reference>
<evidence type="ECO:0000256" key="1">
    <source>
        <dbReference type="ARBA" id="ARBA00000900"/>
    </source>
</evidence>
<comment type="subunit">
    <text evidence="16">Component of the ribosome quality control complex (RQC).</text>
</comment>
<dbReference type="GO" id="GO:0061630">
    <property type="term" value="F:ubiquitin protein ligase activity"/>
    <property type="evidence" value="ECO:0007669"/>
    <property type="project" value="UniProtKB-UniRule"/>
</dbReference>
<dbReference type="InterPro" id="IPR054476">
    <property type="entry name" value="Ltn1_N"/>
</dbReference>
<evidence type="ECO:0000256" key="10">
    <source>
        <dbReference type="ARBA" id="ARBA00022737"/>
    </source>
</evidence>
<evidence type="ECO:0000313" key="20">
    <source>
        <dbReference type="Proteomes" id="UP000232722"/>
    </source>
</evidence>
<dbReference type="InterPro" id="IPR013083">
    <property type="entry name" value="Znf_RING/FYVE/PHD"/>
</dbReference>
<dbReference type="Pfam" id="PF13639">
    <property type="entry name" value="zf-RING_2"/>
    <property type="match status" value="1"/>
</dbReference>
<dbReference type="InterPro" id="IPR001841">
    <property type="entry name" value="Znf_RING"/>
</dbReference>
<dbReference type="GO" id="GO:0043023">
    <property type="term" value="F:ribosomal large subunit binding"/>
    <property type="evidence" value="ECO:0007669"/>
    <property type="project" value="TreeGrafter"/>
</dbReference>
<comment type="caution">
    <text evidence="19">The sequence shown here is derived from an EMBL/GenBank/DDBJ whole genome shotgun (WGS) entry which is preliminary data.</text>
</comment>
<evidence type="ECO:0000256" key="13">
    <source>
        <dbReference type="ARBA" id="ARBA00022833"/>
    </source>
</evidence>
<reference evidence="19 20" key="1">
    <citation type="submission" date="2016-04" db="EMBL/GenBank/DDBJ databases">
        <title>Genome analyses suggest a sexual origin of heterokaryosis in a supposedly ancient asexual fungus.</title>
        <authorList>
            <person name="Ropars J."/>
            <person name="Sedzielewska K."/>
            <person name="Noel J."/>
            <person name="Charron P."/>
            <person name="Farinelli L."/>
            <person name="Marton T."/>
            <person name="Kruger M."/>
            <person name="Pelin A."/>
            <person name="Brachmann A."/>
            <person name="Corradi N."/>
        </authorList>
    </citation>
    <scope>NUCLEOTIDE SEQUENCE [LARGE SCALE GENOMIC DNA]</scope>
    <source>
        <strain evidence="19 20">A5</strain>
    </source>
</reference>
<feature type="region of interest" description="Disordered" evidence="17">
    <location>
        <begin position="1"/>
        <end position="25"/>
    </location>
</feature>
<evidence type="ECO:0000256" key="9">
    <source>
        <dbReference type="ARBA" id="ARBA00022723"/>
    </source>
</evidence>
<evidence type="ECO:0000256" key="11">
    <source>
        <dbReference type="ARBA" id="ARBA00022771"/>
    </source>
</evidence>
<name>A0A2N0QEC9_9GLOM</name>
<organism evidence="19 20">
    <name type="scientific">Rhizophagus irregularis</name>
    <dbReference type="NCBI Taxonomy" id="588596"/>
    <lineage>
        <taxon>Eukaryota</taxon>
        <taxon>Fungi</taxon>
        <taxon>Fungi incertae sedis</taxon>
        <taxon>Mucoromycota</taxon>
        <taxon>Glomeromycotina</taxon>
        <taxon>Glomeromycetes</taxon>
        <taxon>Glomerales</taxon>
        <taxon>Glomeraceae</taxon>
        <taxon>Rhizophagus</taxon>
    </lineage>
</organism>
<evidence type="ECO:0000256" key="14">
    <source>
        <dbReference type="ARBA" id="ARBA00055150"/>
    </source>
</evidence>
<keyword evidence="7" id="KW-0963">Cytoplasm</keyword>
<dbReference type="SMART" id="SM00184">
    <property type="entry name" value="RING"/>
    <property type="match status" value="1"/>
</dbReference>
<dbReference type="InterPro" id="IPR011016">
    <property type="entry name" value="Znf_RING-CH"/>
</dbReference>
<keyword evidence="12 16" id="KW-0833">Ubl conjugation pathway</keyword>
<dbReference type="GO" id="GO:1990116">
    <property type="term" value="P:ribosome-associated ubiquitin-dependent protein catabolic process"/>
    <property type="evidence" value="ECO:0007669"/>
    <property type="project" value="UniProtKB-UniRule"/>
</dbReference>
<dbReference type="GO" id="GO:0005829">
    <property type="term" value="C:cytosol"/>
    <property type="evidence" value="ECO:0007669"/>
    <property type="project" value="UniProtKB-SubCell"/>
</dbReference>
<dbReference type="VEuPathDB" id="FungiDB:FUN_022264"/>
<dbReference type="SMART" id="SM01197">
    <property type="entry name" value="FANCL_C"/>
    <property type="match status" value="1"/>
</dbReference>
<dbReference type="GO" id="GO:1990112">
    <property type="term" value="C:RQC complex"/>
    <property type="evidence" value="ECO:0007669"/>
    <property type="project" value="UniProtKB-UniRule"/>
</dbReference>
<dbReference type="SUPFAM" id="SSF48371">
    <property type="entry name" value="ARM repeat"/>
    <property type="match status" value="1"/>
</dbReference>
<dbReference type="InterPro" id="IPR054478">
    <property type="entry name" value="LTN1_UBC"/>
</dbReference>